<keyword evidence="6" id="KW-0564">Palmitate</keyword>
<dbReference type="InterPro" id="IPR008844">
    <property type="entry name" value="Spore_GerAC-like"/>
</dbReference>
<evidence type="ECO:0000259" key="9">
    <source>
        <dbReference type="Pfam" id="PF25198"/>
    </source>
</evidence>
<dbReference type="PROSITE" id="PS51257">
    <property type="entry name" value="PROKAR_LIPOPROTEIN"/>
    <property type="match status" value="1"/>
</dbReference>
<evidence type="ECO:0000259" key="8">
    <source>
        <dbReference type="Pfam" id="PF05504"/>
    </source>
</evidence>
<keyword evidence="7" id="KW-0449">Lipoprotein</keyword>
<dbReference type="EMBL" id="JAKNID010000007">
    <property type="protein sequence ID" value="MCG4564474.1"/>
    <property type="molecule type" value="Genomic_DNA"/>
</dbReference>
<dbReference type="RefSeq" id="WP_237915261.1">
    <property type="nucleotide sequence ID" value="NZ_JAKNID010000007.1"/>
</dbReference>
<comment type="similarity">
    <text evidence="2">Belongs to the GerABKC lipoprotein family.</text>
</comment>
<evidence type="ECO:0000256" key="5">
    <source>
        <dbReference type="ARBA" id="ARBA00023136"/>
    </source>
</evidence>
<gene>
    <name evidence="10" type="ORF">L0P62_03330</name>
</gene>
<dbReference type="Gene3D" id="3.30.300.210">
    <property type="entry name" value="Nutrient germinant receptor protein C, domain 3"/>
    <property type="match status" value="1"/>
</dbReference>
<dbReference type="GO" id="GO:0016020">
    <property type="term" value="C:membrane"/>
    <property type="evidence" value="ECO:0007669"/>
    <property type="project" value="UniProtKB-SubCell"/>
</dbReference>
<evidence type="ECO:0000256" key="4">
    <source>
        <dbReference type="ARBA" id="ARBA00022729"/>
    </source>
</evidence>
<dbReference type="NCBIfam" id="TIGR02887">
    <property type="entry name" value="spore_ger_x_C"/>
    <property type="match status" value="1"/>
</dbReference>
<dbReference type="AlphaFoldDB" id="A0A9Q4FLC9"/>
<keyword evidence="5" id="KW-0472">Membrane</keyword>
<evidence type="ECO:0000313" key="11">
    <source>
        <dbReference type="Proteomes" id="UP001108123"/>
    </source>
</evidence>
<dbReference type="Pfam" id="PF05504">
    <property type="entry name" value="Spore_GerAC"/>
    <property type="match status" value="1"/>
</dbReference>
<keyword evidence="11" id="KW-1185">Reference proteome</keyword>
<feature type="domain" description="Spore germination GerAC-like C-terminal" evidence="8">
    <location>
        <begin position="221"/>
        <end position="408"/>
    </location>
</feature>
<proteinExistence type="inferred from homology"/>
<protein>
    <submittedName>
        <fullName evidence="10">Ger(X)C family spore germination protein</fullName>
    </submittedName>
</protein>
<name>A0A9Q4FLC9_9FIRM</name>
<organism evidence="10 11">
    <name type="scientific">Anaerosalibacter bizertensis</name>
    <dbReference type="NCBI Taxonomy" id="932217"/>
    <lineage>
        <taxon>Bacteria</taxon>
        <taxon>Bacillati</taxon>
        <taxon>Bacillota</taxon>
        <taxon>Tissierellia</taxon>
        <taxon>Tissierellales</taxon>
        <taxon>Sporanaerobacteraceae</taxon>
        <taxon>Anaerosalibacter</taxon>
    </lineage>
</organism>
<evidence type="ECO:0000256" key="3">
    <source>
        <dbReference type="ARBA" id="ARBA00022544"/>
    </source>
</evidence>
<dbReference type="InterPro" id="IPR038501">
    <property type="entry name" value="Spore_GerAC_C_sf"/>
</dbReference>
<dbReference type="Proteomes" id="UP001108123">
    <property type="component" value="Unassembled WGS sequence"/>
</dbReference>
<sequence length="420" mass="47677">MNKKVFLIIIIVIFTFIMTGCWNSRELNTLGIATAIGIDWVGGQILATVEIINPRPVKGMSEAKPGDLVRYVQGSGDTIFEAMRNVALKFDRKVFVSQNKIFIFGEEFAKRNLIDYFDVLQRDHEFRETAYILIAKGKRATDVMGIYAGIEEIPGLYIEDVVENKKINPKTVDINISEYIKYYYDSGRQPVLGVIDRKEKSSINKINGSENKKEYELITEGCSIFNREKLVGYLDGKETRALNFVRNEIEGGVIEFPTPLNKADDYSTPTPSAESSLDIGPKISSGKSIFEITRSKTKNDLEIKNGKLMLKTKVKMRGMTGEVVGDVDISKQEAIKLMEESCSRQIKEEIENTIKKVQKDNKVDIFGYGNIVHRKYPKEWRSMKDEWDTIFSQAHVEVEVETHIIRTGLVNTPTNKVKGE</sequence>
<feature type="domain" description="Spore germination protein N-terminal" evidence="9">
    <location>
        <begin position="23"/>
        <end position="196"/>
    </location>
</feature>
<accession>A0A9Q4FLC9</accession>
<dbReference type="InterPro" id="IPR046953">
    <property type="entry name" value="Spore_GerAC-like_C"/>
</dbReference>
<comment type="subcellular location">
    <subcellularLocation>
        <location evidence="1">Membrane</location>
        <topology evidence="1">Lipid-anchor</topology>
    </subcellularLocation>
</comment>
<evidence type="ECO:0000256" key="2">
    <source>
        <dbReference type="ARBA" id="ARBA00007886"/>
    </source>
</evidence>
<comment type="caution">
    <text evidence="10">The sequence shown here is derived from an EMBL/GenBank/DDBJ whole genome shotgun (WGS) entry which is preliminary data.</text>
</comment>
<evidence type="ECO:0000256" key="6">
    <source>
        <dbReference type="ARBA" id="ARBA00023139"/>
    </source>
</evidence>
<dbReference type="PANTHER" id="PTHR35789:SF1">
    <property type="entry name" value="SPORE GERMINATION PROTEIN B3"/>
    <property type="match status" value="1"/>
</dbReference>
<evidence type="ECO:0000256" key="7">
    <source>
        <dbReference type="ARBA" id="ARBA00023288"/>
    </source>
</evidence>
<reference evidence="10" key="1">
    <citation type="submission" date="2022-01" db="EMBL/GenBank/DDBJ databases">
        <title>Collection of gut derived symbiotic bacterial strains cultured from healthy donors.</title>
        <authorList>
            <person name="Lin H."/>
            <person name="Kohout C."/>
            <person name="Waligurski E."/>
            <person name="Pamer E.G."/>
        </authorList>
    </citation>
    <scope>NUCLEOTIDE SEQUENCE</scope>
    <source>
        <strain evidence="10">MSK.14.39</strain>
    </source>
</reference>
<evidence type="ECO:0000256" key="1">
    <source>
        <dbReference type="ARBA" id="ARBA00004635"/>
    </source>
</evidence>
<keyword evidence="4" id="KW-0732">Signal</keyword>
<evidence type="ECO:0000313" key="10">
    <source>
        <dbReference type="EMBL" id="MCG4564474.1"/>
    </source>
</evidence>
<dbReference type="GO" id="GO:0009847">
    <property type="term" value="P:spore germination"/>
    <property type="evidence" value="ECO:0007669"/>
    <property type="project" value="InterPro"/>
</dbReference>
<dbReference type="InterPro" id="IPR057336">
    <property type="entry name" value="GerAC_N"/>
</dbReference>
<dbReference type="PANTHER" id="PTHR35789">
    <property type="entry name" value="SPORE GERMINATION PROTEIN B3"/>
    <property type="match status" value="1"/>
</dbReference>
<keyword evidence="3" id="KW-0309">Germination</keyword>
<dbReference type="Pfam" id="PF25198">
    <property type="entry name" value="Spore_GerAC_N"/>
    <property type="match status" value="1"/>
</dbReference>